<proteinExistence type="predicted"/>
<dbReference type="InterPro" id="IPR012334">
    <property type="entry name" value="Pectin_lyas_fold"/>
</dbReference>
<feature type="domain" description="Right handed beta helix" evidence="1">
    <location>
        <begin position="85"/>
        <end position="221"/>
    </location>
</feature>
<accession>A0A381RJW3</accession>
<dbReference type="InterPro" id="IPR006626">
    <property type="entry name" value="PbH1"/>
</dbReference>
<name>A0A381RJW3_9ZZZZ</name>
<sequence>MYDKIKKIIIFFTFGIFSLLNNDTGIRAEIILTPGPDSYEVLQEALILAEPNSEIFLSEGVYEFEDGLSLDVDNVTISGAGIDKTILSFKKQKSGSQGLLITSDGITLRDFAVEDTIGDAIVAKKVQGIRFIRIRTEWTGGPKSTNGAYGIYPVESTDVLIDSCIAIGASDAGIYVGQSERIKVINSEARYNVAGIEIENSYHAEVTGNIAQHNTGGILVFDLPNLPKQGGHDILIAQNEVLDNDTPNFAPEGNIVGKTPNGTGIMVMANERVEVRNNRISGNATAGILVVSYLDDYDDKNYNPLPNAIFIHNNKLNNNGFNIDKDRAAPIAEIVEGKAPEIIWDGVTKISEWLGFGGSKRLILGENFKDDGTRVEMINLNLISYALIPWFHSPNKNYNNYEGKMPPIDKVNFKTKWSN</sequence>
<dbReference type="NCBIfam" id="TIGR03805">
    <property type="entry name" value="beta_helix_1"/>
    <property type="match status" value="1"/>
</dbReference>
<dbReference type="SUPFAM" id="SSF51126">
    <property type="entry name" value="Pectin lyase-like"/>
    <property type="match status" value="1"/>
</dbReference>
<dbReference type="SMART" id="SM00710">
    <property type="entry name" value="PbH1"/>
    <property type="match status" value="6"/>
</dbReference>
<protein>
    <recommendedName>
        <fullName evidence="1">Right handed beta helix domain-containing protein</fullName>
    </recommendedName>
</protein>
<dbReference type="Gene3D" id="2.160.20.10">
    <property type="entry name" value="Single-stranded right-handed beta-helix, Pectin lyase-like"/>
    <property type="match status" value="1"/>
</dbReference>
<dbReference type="InterPro" id="IPR039448">
    <property type="entry name" value="Beta_helix"/>
</dbReference>
<dbReference type="EMBL" id="UINC01002034">
    <property type="protein sequence ID" value="SUZ92130.1"/>
    <property type="molecule type" value="Genomic_DNA"/>
</dbReference>
<dbReference type="InterPro" id="IPR011050">
    <property type="entry name" value="Pectin_lyase_fold/virulence"/>
</dbReference>
<evidence type="ECO:0000259" key="1">
    <source>
        <dbReference type="Pfam" id="PF13229"/>
    </source>
</evidence>
<organism evidence="2">
    <name type="scientific">marine metagenome</name>
    <dbReference type="NCBI Taxonomy" id="408172"/>
    <lineage>
        <taxon>unclassified sequences</taxon>
        <taxon>metagenomes</taxon>
        <taxon>ecological metagenomes</taxon>
    </lineage>
</organism>
<reference evidence="2" key="1">
    <citation type="submission" date="2018-05" db="EMBL/GenBank/DDBJ databases">
        <authorList>
            <person name="Lanie J.A."/>
            <person name="Ng W.-L."/>
            <person name="Kazmierczak K.M."/>
            <person name="Andrzejewski T.M."/>
            <person name="Davidsen T.M."/>
            <person name="Wayne K.J."/>
            <person name="Tettelin H."/>
            <person name="Glass J.I."/>
            <person name="Rusch D."/>
            <person name="Podicherti R."/>
            <person name="Tsui H.-C.T."/>
            <person name="Winkler M.E."/>
        </authorList>
    </citation>
    <scope>NUCLEOTIDE SEQUENCE</scope>
</reference>
<dbReference type="Pfam" id="PF13229">
    <property type="entry name" value="Beta_helix"/>
    <property type="match status" value="1"/>
</dbReference>
<gene>
    <name evidence="2" type="ORF">METZ01_LOCUS44984</name>
</gene>
<dbReference type="InterPro" id="IPR022442">
    <property type="entry name" value="SO_2930-like_dom"/>
</dbReference>
<dbReference type="AlphaFoldDB" id="A0A381RJW3"/>
<evidence type="ECO:0000313" key="2">
    <source>
        <dbReference type="EMBL" id="SUZ92130.1"/>
    </source>
</evidence>